<dbReference type="EMBL" id="CAVNYO010000466">
    <property type="protein sequence ID" value="CAK5283407.1"/>
    <property type="molecule type" value="Genomic_DNA"/>
</dbReference>
<protein>
    <submittedName>
        <fullName evidence="1">Uncharacterized protein</fullName>
    </submittedName>
</protein>
<dbReference type="Proteomes" id="UP001295794">
    <property type="component" value="Unassembled WGS sequence"/>
</dbReference>
<dbReference type="AlphaFoldDB" id="A0AAD2K7G9"/>
<sequence>MRTLSGSNGSRVLREVSRLPSYVQLFRDVEGSSVDLRNDAAAPILLTDGHSSCYLHSAMILPSSRTHAQIVSRHTWCCPHSRPANFGWCLDRTLSIPAPCSARSSAPAWATLLHTVTRHSRAVAGSASRNRRLCVPSMVPIA</sequence>
<evidence type="ECO:0000313" key="1">
    <source>
        <dbReference type="EMBL" id="CAK5283407.1"/>
    </source>
</evidence>
<keyword evidence="2" id="KW-1185">Reference proteome</keyword>
<organism evidence="1 2">
    <name type="scientific">Mycena citricolor</name>
    <dbReference type="NCBI Taxonomy" id="2018698"/>
    <lineage>
        <taxon>Eukaryota</taxon>
        <taxon>Fungi</taxon>
        <taxon>Dikarya</taxon>
        <taxon>Basidiomycota</taxon>
        <taxon>Agaricomycotina</taxon>
        <taxon>Agaricomycetes</taxon>
        <taxon>Agaricomycetidae</taxon>
        <taxon>Agaricales</taxon>
        <taxon>Marasmiineae</taxon>
        <taxon>Mycenaceae</taxon>
        <taxon>Mycena</taxon>
    </lineage>
</organism>
<evidence type="ECO:0000313" key="2">
    <source>
        <dbReference type="Proteomes" id="UP001295794"/>
    </source>
</evidence>
<comment type="caution">
    <text evidence="1">The sequence shown here is derived from an EMBL/GenBank/DDBJ whole genome shotgun (WGS) entry which is preliminary data.</text>
</comment>
<proteinExistence type="predicted"/>
<gene>
    <name evidence="1" type="ORF">MYCIT1_LOCUS35912</name>
</gene>
<accession>A0AAD2K7G9</accession>
<reference evidence="1" key="1">
    <citation type="submission" date="2023-11" db="EMBL/GenBank/DDBJ databases">
        <authorList>
            <person name="De Vega J J."/>
            <person name="De Vega J J."/>
        </authorList>
    </citation>
    <scope>NUCLEOTIDE SEQUENCE</scope>
</reference>
<name>A0AAD2K7G9_9AGAR</name>